<sequence length="161" mass="16203">MAEGNGQVDTAAAQAAMSVMPGGAAVGGALATFNNMNFIVDGKSSSGPGAGGGFSMSREEAEAALEEARGIADDLTFQVREARLLAQTQSPADDPASMGFHNVGLEALGNGAQHVEAERDYWRSLVTALEKALGVYQAADEQAGQDVGGSGGQDSNGGGLI</sequence>
<dbReference type="RefSeq" id="WP_200324468.1">
    <property type="nucleotide sequence ID" value="NZ_JAENJH010000010.1"/>
</dbReference>
<accession>A0A934QY94</accession>
<gene>
    <name evidence="1" type="ORF">JHE00_29630</name>
</gene>
<protein>
    <recommendedName>
        <fullName evidence="3">PE domain-containing protein</fullName>
    </recommendedName>
</protein>
<evidence type="ECO:0008006" key="3">
    <source>
        <dbReference type="Google" id="ProtNLM"/>
    </source>
</evidence>
<dbReference type="AlphaFoldDB" id="A0A934QY94"/>
<evidence type="ECO:0000313" key="2">
    <source>
        <dbReference type="Proteomes" id="UP000635245"/>
    </source>
</evidence>
<evidence type="ECO:0000313" key="1">
    <source>
        <dbReference type="EMBL" id="MBK1788510.1"/>
    </source>
</evidence>
<reference evidence="1" key="1">
    <citation type="submission" date="2020-12" db="EMBL/GenBank/DDBJ databases">
        <title>Prauserella sp. ASG 168, a novel actinomycete isolated from cave rock.</title>
        <authorList>
            <person name="Suriyachadkun C."/>
        </authorList>
    </citation>
    <scope>NUCLEOTIDE SEQUENCE</scope>
    <source>
        <strain evidence="1">ASG 168</strain>
    </source>
</reference>
<keyword evidence="2" id="KW-1185">Reference proteome</keyword>
<name>A0A934QY94_9PSEU</name>
<proteinExistence type="predicted"/>
<comment type="caution">
    <text evidence="1">The sequence shown here is derived from an EMBL/GenBank/DDBJ whole genome shotgun (WGS) entry which is preliminary data.</text>
</comment>
<dbReference type="EMBL" id="JAENJH010000010">
    <property type="protein sequence ID" value="MBK1788510.1"/>
    <property type="molecule type" value="Genomic_DNA"/>
</dbReference>
<organism evidence="1 2">
    <name type="scientific">Prauserella cavernicola</name>
    <dbReference type="NCBI Taxonomy" id="2800127"/>
    <lineage>
        <taxon>Bacteria</taxon>
        <taxon>Bacillati</taxon>
        <taxon>Actinomycetota</taxon>
        <taxon>Actinomycetes</taxon>
        <taxon>Pseudonocardiales</taxon>
        <taxon>Pseudonocardiaceae</taxon>
        <taxon>Prauserella</taxon>
    </lineage>
</organism>
<dbReference type="Proteomes" id="UP000635245">
    <property type="component" value="Unassembled WGS sequence"/>
</dbReference>